<dbReference type="EMBL" id="LXWF01000002">
    <property type="protein sequence ID" value="ORC24984.1"/>
    <property type="molecule type" value="Genomic_DNA"/>
</dbReference>
<dbReference type="SUPFAM" id="SSF47616">
    <property type="entry name" value="GST C-terminal domain-like"/>
    <property type="match status" value="1"/>
</dbReference>
<dbReference type="Gene3D" id="3.40.30.10">
    <property type="entry name" value="Glutaredoxin"/>
    <property type="match status" value="1"/>
</dbReference>
<dbReference type="SFLD" id="SFLDS00019">
    <property type="entry name" value="Glutathione_Transferase_(cytos"/>
    <property type="match status" value="1"/>
</dbReference>
<dbReference type="GO" id="GO:0005737">
    <property type="term" value="C:cytoplasm"/>
    <property type="evidence" value="ECO:0007669"/>
    <property type="project" value="TreeGrafter"/>
</dbReference>
<name>A0A1Y1RTI7_9MICC</name>
<dbReference type="InterPro" id="IPR010987">
    <property type="entry name" value="Glutathione-S-Trfase_C-like"/>
</dbReference>
<protein>
    <submittedName>
        <fullName evidence="3">Glutathione-dependent reductase</fullName>
    </submittedName>
</protein>
<dbReference type="PROSITE" id="PS50405">
    <property type="entry name" value="GST_CTER"/>
    <property type="match status" value="1"/>
</dbReference>
<dbReference type="AlphaFoldDB" id="A0A1Y1RTI7"/>
<comment type="caution">
    <text evidence="3">The sequence shown here is derived from an EMBL/GenBank/DDBJ whole genome shotgun (WGS) entry which is preliminary data.</text>
</comment>
<organism evidence="3 4">
    <name type="scientific">Rothia nasimurium</name>
    <dbReference type="NCBI Taxonomy" id="85336"/>
    <lineage>
        <taxon>Bacteria</taxon>
        <taxon>Bacillati</taxon>
        <taxon>Actinomycetota</taxon>
        <taxon>Actinomycetes</taxon>
        <taxon>Micrococcales</taxon>
        <taxon>Micrococcaceae</taxon>
        <taxon>Rothia</taxon>
    </lineage>
</organism>
<evidence type="ECO:0000259" key="2">
    <source>
        <dbReference type="PROSITE" id="PS50405"/>
    </source>
</evidence>
<dbReference type="GO" id="GO:0004364">
    <property type="term" value="F:glutathione transferase activity"/>
    <property type="evidence" value="ECO:0007669"/>
    <property type="project" value="InterPro"/>
</dbReference>
<reference evidence="3 4" key="1">
    <citation type="submission" date="2016-05" db="EMBL/GenBank/DDBJ databases">
        <title>Draft genome sequence of a porcine commensal Rothia nasimurium.</title>
        <authorList>
            <person name="Gaiser R.A."/>
            <person name="Van Baarlen P."/>
            <person name="Wells J.M."/>
        </authorList>
    </citation>
    <scope>NUCLEOTIDE SEQUENCE [LARGE SCALE GENOMIC DNA]</scope>
    <source>
        <strain evidence="3 4">PT-32</strain>
    </source>
</reference>
<dbReference type="Gene3D" id="1.20.1050.10">
    <property type="match status" value="1"/>
</dbReference>
<evidence type="ECO:0000313" key="3">
    <source>
        <dbReference type="EMBL" id="ORC24984.1"/>
    </source>
</evidence>
<feature type="region of interest" description="Disordered" evidence="1">
    <location>
        <begin position="1"/>
        <end position="21"/>
    </location>
</feature>
<evidence type="ECO:0000313" key="4">
    <source>
        <dbReference type="Proteomes" id="UP000192359"/>
    </source>
</evidence>
<dbReference type="OrthoDB" id="9769158at2"/>
<dbReference type="InterPro" id="IPR040079">
    <property type="entry name" value="Glutathione_S-Trfase"/>
</dbReference>
<keyword evidence="4" id="KW-1185">Reference proteome</keyword>
<feature type="domain" description="GST C-terminal" evidence="2">
    <location>
        <begin position="168"/>
        <end position="303"/>
    </location>
</feature>
<feature type="region of interest" description="Disordered" evidence="1">
    <location>
        <begin position="336"/>
        <end position="376"/>
    </location>
</feature>
<accession>A0A1Y1RTI7</accession>
<dbReference type="Proteomes" id="UP000192359">
    <property type="component" value="Unassembled WGS sequence"/>
</dbReference>
<dbReference type="SFLD" id="SFLDG01206">
    <property type="entry name" value="Xi.1"/>
    <property type="match status" value="1"/>
</dbReference>
<dbReference type="Pfam" id="PF13410">
    <property type="entry name" value="GST_C_2"/>
    <property type="match status" value="1"/>
</dbReference>
<gene>
    <name evidence="3" type="ORF">A7979_09125</name>
</gene>
<dbReference type="CDD" id="cd03190">
    <property type="entry name" value="GST_C_Omega_like"/>
    <property type="match status" value="1"/>
</dbReference>
<dbReference type="InterPro" id="IPR036282">
    <property type="entry name" value="Glutathione-S-Trfase_C_sf"/>
</dbReference>
<dbReference type="PANTHER" id="PTHR32419:SF6">
    <property type="entry name" value="GLUTATHIONE S-TRANSFERASE OMEGA-LIKE 1-RELATED"/>
    <property type="match status" value="1"/>
</dbReference>
<dbReference type="InterPro" id="IPR016639">
    <property type="entry name" value="GST_Omega/GSH"/>
</dbReference>
<evidence type="ECO:0000256" key="1">
    <source>
        <dbReference type="SAM" id="MobiDB-lite"/>
    </source>
</evidence>
<proteinExistence type="predicted"/>
<dbReference type="InterPro" id="IPR047047">
    <property type="entry name" value="GST_Omega-like_C"/>
</dbReference>
<sequence>MSTSTKAPAGSAEDHSTRGSYVHAGEEYNRDTAYIEDRIVANPAATAVTAPEHRLWQVKPGAYHLVAARACPWANRTLIVRRLLGLEDAISAGMPGPTHDARSWTFDLDEDGRDPVLGIERLQQAYLTRFPDYPRGITVPAIVDIETGAVVTNNFPQITEDFSKEWTAYQREGSPDLWPAELEDEMRDVMRRIYTEINNGVYRCGFAGSHKAYEDAYKRLWDALDWVEERLATRRYLMGDHITEADVRLFTTLVRFDAVYYSHFKCNRQTLASMPNLWGYARDLFQTPGFGDTVDFQQIKEHYYIVHEDINPTQLVPAGPDLSGWLTPHGREALGGSPFNTDAGATAPAPVREAERVASGHSPLYPAGTESSGAKK</sequence>
<dbReference type="PANTHER" id="PTHR32419">
    <property type="entry name" value="GLUTATHIONYL-HYDROQUINONE REDUCTASE"/>
    <property type="match status" value="1"/>
</dbReference>
<dbReference type="SFLD" id="SFLDG01148">
    <property type="entry name" value="Xi_(cytGST)"/>
    <property type="match status" value="1"/>
</dbReference>
<dbReference type="RefSeq" id="WP_083090625.1">
    <property type="nucleotide sequence ID" value="NZ_LXWF01000002.1"/>
</dbReference>